<dbReference type="PROSITE" id="PS51257">
    <property type="entry name" value="PROKAR_LIPOPROTEIN"/>
    <property type="match status" value="1"/>
</dbReference>
<dbReference type="AlphaFoldDB" id="A0A7D7SFL8"/>
<dbReference type="RefSeq" id="WP_009119285.1">
    <property type="nucleotide sequence ID" value="NZ_CP059567.1"/>
</dbReference>
<evidence type="ECO:0000256" key="1">
    <source>
        <dbReference type="SAM" id="SignalP"/>
    </source>
</evidence>
<organism evidence="2 3">
    <name type="scientific">Neisseria shayeganii</name>
    <dbReference type="NCBI Taxonomy" id="607712"/>
    <lineage>
        <taxon>Bacteria</taxon>
        <taxon>Pseudomonadati</taxon>
        <taxon>Pseudomonadota</taxon>
        <taxon>Betaproteobacteria</taxon>
        <taxon>Neisseriales</taxon>
        <taxon>Neisseriaceae</taxon>
        <taxon>Neisseria</taxon>
    </lineage>
</organism>
<feature type="chain" id="PRO_5028249032" description="Lipoprotein" evidence="1">
    <location>
        <begin position="23"/>
        <end position="59"/>
    </location>
</feature>
<dbReference type="Proteomes" id="UP000514752">
    <property type="component" value="Chromosome"/>
</dbReference>
<feature type="signal peptide" evidence="1">
    <location>
        <begin position="1"/>
        <end position="22"/>
    </location>
</feature>
<protein>
    <recommendedName>
        <fullName evidence="4">Lipoprotein</fullName>
    </recommendedName>
</protein>
<name>A0A7D7SFL8_9NEIS</name>
<dbReference type="KEGG" id="nsg:H3L94_07245"/>
<keyword evidence="1" id="KW-0732">Signal</keyword>
<evidence type="ECO:0000313" key="2">
    <source>
        <dbReference type="EMBL" id="QMT39669.1"/>
    </source>
</evidence>
<reference evidence="2 3" key="1">
    <citation type="submission" date="2020-07" db="EMBL/GenBank/DDBJ databases">
        <title>Genomic diversity of species in the Neisseriaceae family.</title>
        <authorList>
            <person name="Vincent A.T."/>
            <person name="Bernet E."/>
            <person name="Veyrier F.J."/>
        </authorList>
    </citation>
    <scope>NUCLEOTIDE SEQUENCE [LARGE SCALE GENOMIC DNA]</scope>
    <source>
        <strain evidence="2 3">DSM 22244</strain>
    </source>
</reference>
<evidence type="ECO:0000313" key="3">
    <source>
        <dbReference type="Proteomes" id="UP000514752"/>
    </source>
</evidence>
<dbReference type="EMBL" id="CP059567">
    <property type="protein sequence ID" value="QMT39669.1"/>
    <property type="molecule type" value="Genomic_DNA"/>
</dbReference>
<gene>
    <name evidence="2" type="ORF">H3L94_07245</name>
</gene>
<proteinExistence type="predicted"/>
<evidence type="ECO:0008006" key="4">
    <source>
        <dbReference type="Google" id="ProtNLM"/>
    </source>
</evidence>
<sequence>MKKKWFIGLLTALSVFALSGCAATVGHSSPDHVRLNPMHQVGADGDVWECKMGNCQKIR</sequence>
<accession>A0A7D7SFL8</accession>